<dbReference type="PANTHER" id="PTHR45496">
    <property type="entry name" value="CHAPERONE DNAJ-DOMAIN SUPERFAMILY PROTEIN"/>
    <property type="match status" value="1"/>
</dbReference>
<comment type="caution">
    <text evidence="1">The sequence shown here is derived from an EMBL/GenBank/DDBJ whole genome shotgun (WGS) entry which is preliminary data.</text>
</comment>
<evidence type="ECO:0000313" key="1">
    <source>
        <dbReference type="EMBL" id="RLN30025.1"/>
    </source>
</evidence>
<protein>
    <submittedName>
        <fullName evidence="1">Uncharacterized protein</fullName>
    </submittedName>
</protein>
<gene>
    <name evidence="1" type="ORF">C2845_PM05G19130</name>
</gene>
<reference evidence="2" key="1">
    <citation type="journal article" date="2019" name="Nat. Commun.">
        <title>The genome of broomcorn millet.</title>
        <authorList>
            <person name="Zou C."/>
            <person name="Miki D."/>
            <person name="Li D."/>
            <person name="Tang Q."/>
            <person name="Xiao L."/>
            <person name="Rajput S."/>
            <person name="Deng P."/>
            <person name="Jia W."/>
            <person name="Huang R."/>
            <person name="Zhang M."/>
            <person name="Sun Y."/>
            <person name="Hu J."/>
            <person name="Fu X."/>
            <person name="Schnable P.S."/>
            <person name="Li F."/>
            <person name="Zhang H."/>
            <person name="Feng B."/>
            <person name="Zhu X."/>
            <person name="Liu R."/>
            <person name="Schnable J.C."/>
            <person name="Zhu J.-K."/>
            <person name="Zhang H."/>
        </authorList>
    </citation>
    <scope>NUCLEOTIDE SEQUENCE [LARGE SCALE GENOMIC DNA]</scope>
</reference>
<dbReference type="Proteomes" id="UP000275267">
    <property type="component" value="Unassembled WGS sequence"/>
</dbReference>
<proteinExistence type="predicted"/>
<evidence type="ECO:0000313" key="2">
    <source>
        <dbReference type="Proteomes" id="UP000275267"/>
    </source>
</evidence>
<dbReference type="OrthoDB" id="10250354at2759"/>
<accession>A0A3L6T2H2</accession>
<dbReference type="STRING" id="4540.A0A3L6T2H2"/>
<dbReference type="AlphaFoldDB" id="A0A3L6T2H2"/>
<name>A0A3L6T2H2_PANMI</name>
<dbReference type="InterPro" id="IPR053052">
    <property type="entry name" value="Imprinting_Balance_Reg"/>
</dbReference>
<keyword evidence="2" id="KW-1185">Reference proteome</keyword>
<feature type="non-terminal residue" evidence="1">
    <location>
        <position position="1"/>
    </location>
</feature>
<organism evidence="1 2">
    <name type="scientific">Panicum miliaceum</name>
    <name type="common">Proso millet</name>
    <name type="synonym">Broomcorn millet</name>
    <dbReference type="NCBI Taxonomy" id="4540"/>
    <lineage>
        <taxon>Eukaryota</taxon>
        <taxon>Viridiplantae</taxon>
        <taxon>Streptophyta</taxon>
        <taxon>Embryophyta</taxon>
        <taxon>Tracheophyta</taxon>
        <taxon>Spermatophyta</taxon>
        <taxon>Magnoliopsida</taxon>
        <taxon>Liliopsida</taxon>
        <taxon>Poales</taxon>
        <taxon>Poaceae</taxon>
        <taxon>PACMAD clade</taxon>
        <taxon>Panicoideae</taxon>
        <taxon>Panicodae</taxon>
        <taxon>Paniceae</taxon>
        <taxon>Panicinae</taxon>
        <taxon>Panicum</taxon>
        <taxon>Panicum sect. Panicum</taxon>
    </lineage>
</organism>
<dbReference type="PANTHER" id="PTHR45496:SF1">
    <property type="entry name" value="CHAPERONE DNAJ-DOMAIN SUPERFAMILY PROTEIN"/>
    <property type="match status" value="1"/>
</dbReference>
<sequence>QGAAATDGGGRRGEPAWWLEIAGKLLAARDLVGCKRLAERTVEADLNLPGADELLVVADVLLATQRQLPSGRPDPVAVLQLQPGSDPAAVKHAFARLSQLVSAPARVVPETQRERPLLAALLPNRRRPSLSAAPFPWPRG</sequence>
<dbReference type="EMBL" id="PQIB02000003">
    <property type="protein sequence ID" value="RLN30025.1"/>
    <property type="molecule type" value="Genomic_DNA"/>
</dbReference>